<dbReference type="Proteomes" id="UP000245369">
    <property type="component" value="Chromosome"/>
</dbReference>
<evidence type="ECO:0000313" key="1">
    <source>
        <dbReference type="EMBL" id="AWN20305.1"/>
    </source>
</evidence>
<name>A0ABM6W4B0_9STRE</name>
<accession>A0ABM6W4B0</accession>
<gene>
    <name evidence="1" type="ORF">DK182_02650</name>
</gene>
<keyword evidence="2" id="KW-1185">Reference proteome</keyword>
<dbReference type="GeneID" id="93923416"/>
<dbReference type="RefSeq" id="WP_002963035.1">
    <property type="nucleotide sequence ID" value="NZ_CP029490.1"/>
</dbReference>
<sequence length="219" mass="25836">MLIRRDNNKLLLLDKAKLLSVKANDFSEHIVDNKIIKIADNKKKNYVEFESFYWDDNFRENSYSFSEKQDLIKKLEINMGSLLTYEDILDSNNSQYPLFNLKFNDTLLIGHSLQNIYIDYFIRLLVGEVLEVIIDKSDFELYKKALLANNYEPPETNYGSRSKKFNNLVEKQDFDIILSRNCQRAGEFKIEGIIKGKMKIEKITLFNQFEFLVIRDGEN</sequence>
<dbReference type="EMBL" id="CP029490">
    <property type="protein sequence ID" value="AWN20305.1"/>
    <property type="molecule type" value="Genomic_DNA"/>
</dbReference>
<reference evidence="1 2" key="1">
    <citation type="submission" date="2018-05" db="EMBL/GenBank/DDBJ databases">
        <title>Complete genome sequences of Streptococcus sobrinus.</title>
        <authorList>
            <person name="Sales M."/>
            <person name="Jensen P.A."/>
        </authorList>
    </citation>
    <scope>NUCLEOTIDE SEQUENCE [LARGE SCALE GENOMIC DNA]</scope>
    <source>
        <strain evidence="1 2">SL1</strain>
    </source>
</reference>
<proteinExistence type="predicted"/>
<protein>
    <submittedName>
        <fullName evidence="1">Uncharacterized protein</fullName>
    </submittedName>
</protein>
<organism evidence="1 2">
    <name type="scientific">Streptococcus sobrinus</name>
    <dbReference type="NCBI Taxonomy" id="1310"/>
    <lineage>
        <taxon>Bacteria</taxon>
        <taxon>Bacillati</taxon>
        <taxon>Bacillota</taxon>
        <taxon>Bacilli</taxon>
        <taxon>Lactobacillales</taxon>
        <taxon>Streptococcaceae</taxon>
        <taxon>Streptococcus</taxon>
    </lineage>
</organism>
<evidence type="ECO:0000313" key="2">
    <source>
        <dbReference type="Proteomes" id="UP000245369"/>
    </source>
</evidence>